<evidence type="ECO:0000256" key="1">
    <source>
        <dbReference type="SAM" id="Phobius"/>
    </source>
</evidence>
<proteinExistence type="predicted"/>
<protein>
    <submittedName>
        <fullName evidence="3">PspC domain-containing protein</fullName>
    </submittedName>
</protein>
<dbReference type="AlphaFoldDB" id="A0A848QQX2"/>
<keyword evidence="1" id="KW-0812">Transmembrane</keyword>
<reference evidence="3 4" key="1">
    <citation type="submission" date="2020-04" db="EMBL/GenBank/DDBJ databases">
        <authorList>
            <person name="Liu A."/>
        </authorList>
    </citation>
    <scope>NUCLEOTIDE SEQUENCE [LARGE SCALE GENOMIC DNA]</scope>
    <source>
        <strain evidence="3 4">RZ02</strain>
    </source>
</reference>
<feature type="transmembrane region" description="Helical" evidence="1">
    <location>
        <begin position="46"/>
        <end position="70"/>
    </location>
</feature>
<organism evidence="3 4">
    <name type="scientific">Pontixanthobacter rizhaonensis</name>
    <dbReference type="NCBI Taxonomy" id="2730337"/>
    <lineage>
        <taxon>Bacteria</taxon>
        <taxon>Pseudomonadati</taxon>
        <taxon>Pseudomonadota</taxon>
        <taxon>Alphaproteobacteria</taxon>
        <taxon>Sphingomonadales</taxon>
        <taxon>Erythrobacteraceae</taxon>
        <taxon>Pontixanthobacter</taxon>
    </lineage>
</organism>
<gene>
    <name evidence="3" type="ORF">HKD42_07630</name>
</gene>
<accession>A0A848QQX2</accession>
<evidence type="ECO:0000259" key="2">
    <source>
        <dbReference type="Pfam" id="PF04024"/>
    </source>
</evidence>
<evidence type="ECO:0000313" key="3">
    <source>
        <dbReference type="EMBL" id="NMW31926.1"/>
    </source>
</evidence>
<evidence type="ECO:0000313" key="4">
    <source>
        <dbReference type="Proteomes" id="UP000561181"/>
    </source>
</evidence>
<keyword evidence="1" id="KW-0472">Membrane</keyword>
<dbReference type="RefSeq" id="WP_170011874.1">
    <property type="nucleotide sequence ID" value="NZ_JABCRE010000002.1"/>
</dbReference>
<keyword evidence="1" id="KW-1133">Transmembrane helix</keyword>
<dbReference type="InterPro" id="IPR007168">
    <property type="entry name" value="Phageshock_PspC_N"/>
</dbReference>
<sequence length="71" mass="7229">MSQLDRTPSGGPPSKGFRLDRTNAKIWGVCAGIANSTGIDPMIIRVGFVVGALVSVGTAALIYAAIGLIAD</sequence>
<keyword evidence="4" id="KW-1185">Reference proteome</keyword>
<comment type="caution">
    <text evidence="3">The sequence shown here is derived from an EMBL/GenBank/DDBJ whole genome shotgun (WGS) entry which is preliminary data.</text>
</comment>
<name>A0A848QQX2_9SPHN</name>
<dbReference type="Pfam" id="PF04024">
    <property type="entry name" value="PspC"/>
    <property type="match status" value="1"/>
</dbReference>
<dbReference type="EMBL" id="JABCRE010000002">
    <property type="protein sequence ID" value="NMW31926.1"/>
    <property type="molecule type" value="Genomic_DNA"/>
</dbReference>
<dbReference type="Proteomes" id="UP000561181">
    <property type="component" value="Unassembled WGS sequence"/>
</dbReference>
<feature type="domain" description="Phage shock protein PspC N-terminal" evidence="2">
    <location>
        <begin position="16"/>
        <end position="69"/>
    </location>
</feature>